<dbReference type="Pfam" id="PF01826">
    <property type="entry name" value="TIL"/>
    <property type="match status" value="1"/>
</dbReference>
<proteinExistence type="predicted"/>
<name>A0A3Q2NV89_FUNHE</name>
<dbReference type="Gene3D" id="2.10.25.10">
    <property type="entry name" value="Laminin"/>
    <property type="match status" value="1"/>
</dbReference>
<dbReference type="Proteomes" id="UP000265000">
    <property type="component" value="Unplaced"/>
</dbReference>
<dbReference type="InterPro" id="IPR002919">
    <property type="entry name" value="TIL_dom"/>
</dbReference>
<dbReference type="InterPro" id="IPR036084">
    <property type="entry name" value="Ser_inhib-like_sf"/>
</dbReference>
<organism evidence="2 3">
    <name type="scientific">Fundulus heteroclitus</name>
    <name type="common">Killifish</name>
    <name type="synonym">Mummichog</name>
    <dbReference type="NCBI Taxonomy" id="8078"/>
    <lineage>
        <taxon>Eukaryota</taxon>
        <taxon>Metazoa</taxon>
        <taxon>Chordata</taxon>
        <taxon>Craniata</taxon>
        <taxon>Vertebrata</taxon>
        <taxon>Euteleostomi</taxon>
        <taxon>Actinopterygii</taxon>
        <taxon>Neopterygii</taxon>
        <taxon>Teleostei</taxon>
        <taxon>Neoteleostei</taxon>
        <taxon>Acanthomorphata</taxon>
        <taxon>Ovalentaria</taxon>
        <taxon>Atherinomorphae</taxon>
        <taxon>Cyprinodontiformes</taxon>
        <taxon>Fundulidae</taxon>
        <taxon>Fundulus</taxon>
    </lineage>
</organism>
<feature type="domain" description="TIL" evidence="1">
    <location>
        <begin position="23"/>
        <end position="81"/>
    </location>
</feature>
<reference evidence="2" key="2">
    <citation type="submission" date="2025-09" db="UniProtKB">
        <authorList>
            <consortium name="Ensembl"/>
        </authorList>
    </citation>
    <scope>IDENTIFICATION</scope>
</reference>
<evidence type="ECO:0000313" key="2">
    <source>
        <dbReference type="Ensembl" id="ENSFHEP00000003251.1"/>
    </source>
</evidence>
<dbReference type="GeneTree" id="ENSGT00940000160698"/>
<keyword evidence="3" id="KW-1185">Reference proteome</keyword>
<dbReference type="SUPFAM" id="SSF57567">
    <property type="entry name" value="Serine protease inhibitors"/>
    <property type="match status" value="1"/>
</dbReference>
<sequence length="91" mass="10311">HLVALRSFRQAIISPQAFYRSLCPPGKEYQPCVSTCNSRTCLNKDYYEETTCSFIREECVCRSGTILHRADSPYCVTEDRCGECGFKSVAL</sequence>
<dbReference type="STRING" id="8078.ENSFHEP00000003251"/>
<accession>A0A3Q2NV89</accession>
<reference evidence="2" key="1">
    <citation type="submission" date="2025-08" db="UniProtKB">
        <authorList>
            <consortium name="Ensembl"/>
        </authorList>
    </citation>
    <scope>IDENTIFICATION</scope>
</reference>
<dbReference type="AlphaFoldDB" id="A0A3Q2NV89"/>
<protein>
    <recommendedName>
        <fullName evidence="1">TIL domain-containing protein</fullName>
    </recommendedName>
</protein>
<evidence type="ECO:0000313" key="3">
    <source>
        <dbReference type="Proteomes" id="UP000265000"/>
    </source>
</evidence>
<dbReference type="Ensembl" id="ENSFHET00000010887.1">
    <property type="protein sequence ID" value="ENSFHEP00000003251.1"/>
    <property type="gene ID" value="ENSFHEG00000004083.1"/>
</dbReference>
<evidence type="ECO:0000259" key="1">
    <source>
        <dbReference type="Pfam" id="PF01826"/>
    </source>
</evidence>